<dbReference type="Pfam" id="PF17170">
    <property type="entry name" value="DUF5128"/>
    <property type="match status" value="1"/>
</dbReference>
<protein>
    <submittedName>
        <fullName evidence="4">6-bladed beta-propeller</fullName>
    </submittedName>
</protein>
<proteinExistence type="predicted"/>
<dbReference type="InterPro" id="IPR011042">
    <property type="entry name" value="6-blade_b-propeller_TolB-like"/>
</dbReference>
<keyword evidence="3" id="KW-0812">Transmembrane</keyword>
<evidence type="ECO:0000313" key="4">
    <source>
        <dbReference type="EMBL" id="MFB3170460.1"/>
    </source>
</evidence>
<evidence type="ECO:0000313" key="5">
    <source>
        <dbReference type="Proteomes" id="UP001241748"/>
    </source>
</evidence>
<dbReference type="RefSeq" id="WP_306076075.1">
    <property type="nucleotide sequence ID" value="NZ_JAROBZ020000003.1"/>
</dbReference>
<feature type="transmembrane region" description="Helical" evidence="3">
    <location>
        <begin position="7"/>
        <end position="27"/>
    </location>
</feature>
<dbReference type="InterPro" id="IPR050952">
    <property type="entry name" value="TRIM-NHL_E3_ligases"/>
</dbReference>
<sequence length="322" mass="36069">MKRRTAYIWMGTIVGLSVVLFAAIYFLNLGQEVDKAANNVKGGEPNFSYFIQGDFKSPLDKPMDVSKIGEYVYVTDTNNKQVQVFDTSGTPIFKFGKEGEGEGEFKFPYGITGDKDGNVYVADLYNGKISIFSKKGKFIKYFEEKDSTAPAITSPAGLRIFDDKLYVTDIESKKVIVFNLEGKKLLEISSASSKEDVFNAPNAITIDDDENIYISDSGNLRVVVFDKKGKFTRIINGNKDAKGESKFVNPRGLAVDSKGTLYLIDNMTHFVYGFDKKGEQVYQFGGLGSENDQFFLPNGLFIDEKSQFYITDTFNQRVAVYF</sequence>
<evidence type="ECO:0000256" key="1">
    <source>
        <dbReference type="ARBA" id="ARBA00022737"/>
    </source>
</evidence>
<dbReference type="Gene3D" id="2.120.10.30">
    <property type="entry name" value="TolB, C-terminal domain"/>
    <property type="match status" value="2"/>
</dbReference>
<dbReference type="SUPFAM" id="SSF101898">
    <property type="entry name" value="NHL repeat"/>
    <property type="match status" value="1"/>
</dbReference>
<keyword evidence="3" id="KW-0472">Membrane</keyword>
<keyword evidence="5" id="KW-1185">Reference proteome</keyword>
<reference evidence="4 5" key="1">
    <citation type="submission" date="2024-05" db="EMBL/GenBank/DDBJ databases">
        <authorList>
            <person name="Venkateswaran K."/>
        </authorList>
    </citation>
    <scope>NUCLEOTIDE SEQUENCE [LARGE SCALE GENOMIC DNA]</scope>
    <source>
        <strain evidence="4 5">179-C4-2-HS</strain>
    </source>
</reference>
<evidence type="ECO:0000256" key="2">
    <source>
        <dbReference type="PROSITE-ProRule" id="PRU00504"/>
    </source>
</evidence>
<keyword evidence="3" id="KW-1133">Transmembrane helix</keyword>
<dbReference type="CDD" id="cd14963">
    <property type="entry name" value="NHL_like_5"/>
    <property type="match status" value="1"/>
</dbReference>
<feature type="repeat" description="NHL" evidence="2">
    <location>
        <begin position="92"/>
        <end position="135"/>
    </location>
</feature>
<name>A0ABV4Z033_9BACI</name>
<dbReference type="PANTHER" id="PTHR24104">
    <property type="entry name" value="E3 UBIQUITIN-PROTEIN LIGASE NHLRC1-RELATED"/>
    <property type="match status" value="1"/>
</dbReference>
<feature type="repeat" description="NHL" evidence="2">
    <location>
        <begin position="198"/>
        <end position="228"/>
    </location>
</feature>
<organism evidence="4 5">
    <name type="scientific">Neobacillus driksii</name>
    <dbReference type="NCBI Taxonomy" id="3035913"/>
    <lineage>
        <taxon>Bacteria</taxon>
        <taxon>Bacillati</taxon>
        <taxon>Bacillota</taxon>
        <taxon>Bacilli</taxon>
        <taxon>Bacillales</taxon>
        <taxon>Bacillaceae</taxon>
        <taxon>Neobacillus</taxon>
    </lineage>
</organism>
<dbReference type="PANTHER" id="PTHR24104:SF25">
    <property type="entry name" value="PROTEIN LIN-41"/>
    <property type="match status" value="1"/>
</dbReference>
<evidence type="ECO:0000256" key="3">
    <source>
        <dbReference type="SAM" id="Phobius"/>
    </source>
</evidence>
<comment type="caution">
    <text evidence="4">The sequence shown here is derived from an EMBL/GenBank/DDBJ whole genome shotgun (WGS) entry which is preliminary data.</text>
</comment>
<dbReference type="Proteomes" id="UP001241748">
    <property type="component" value="Unassembled WGS sequence"/>
</dbReference>
<accession>A0ABV4Z033</accession>
<gene>
    <name evidence="4" type="ORF">P5G62_025435</name>
</gene>
<dbReference type="Pfam" id="PF01436">
    <property type="entry name" value="NHL"/>
    <property type="match status" value="1"/>
</dbReference>
<dbReference type="PROSITE" id="PS51125">
    <property type="entry name" value="NHL"/>
    <property type="match status" value="2"/>
</dbReference>
<keyword evidence="1" id="KW-0677">Repeat</keyword>
<dbReference type="EMBL" id="JAROBZ020000003">
    <property type="protein sequence ID" value="MFB3170460.1"/>
    <property type="molecule type" value="Genomic_DNA"/>
</dbReference>
<dbReference type="InterPro" id="IPR001258">
    <property type="entry name" value="NHL_repeat"/>
</dbReference>